<keyword evidence="7" id="KW-0645">Protease</keyword>
<evidence type="ECO:0000256" key="20">
    <source>
        <dbReference type="SAM" id="SignalP"/>
    </source>
</evidence>
<evidence type="ECO:0000256" key="3">
    <source>
        <dbReference type="ARBA" id="ARBA00001947"/>
    </source>
</evidence>
<feature type="signal peptide" evidence="20">
    <location>
        <begin position="1"/>
        <end position="28"/>
    </location>
</feature>
<dbReference type="Pfam" id="PF08453">
    <property type="entry name" value="Peptidase_M9_N"/>
    <property type="match status" value="1"/>
</dbReference>
<keyword evidence="9 20" id="KW-0732">Signal</keyword>
<feature type="domain" description="Peptidase C-terminal archaeal/bacterial" evidence="21">
    <location>
        <begin position="899"/>
        <end position="964"/>
    </location>
</feature>
<feature type="domain" description="Collagenase ColG-like catalytic helper subdomain" evidence="23">
    <location>
        <begin position="605"/>
        <end position="720"/>
    </location>
</feature>
<dbReference type="InterPro" id="IPR013661">
    <property type="entry name" value="Peptidase_M9_N_dom"/>
</dbReference>
<keyword evidence="14" id="KW-0482">Metalloprotease</keyword>
<evidence type="ECO:0000256" key="9">
    <source>
        <dbReference type="ARBA" id="ARBA00022729"/>
    </source>
</evidence>
<dbReference type="PANTHER" id="PTHR13062:SF9">
    <property type="entry name" value="MICROBIAL COLLAGENASE"/>
    <property type="match status" value="1"/>
</dbReference>
<keyword evidence="10 24" id="KW-0378">Hydrolase</keyword>
<evidence type="ECO:0000256" key="17">
    <source>
        <dbReference type="ARBA" id="ARBA00034362"/>
    </source>
</evidence>
<keyword evidence="25" id="KW-1185">Reference proteome</keyword>
<comment type="subcellular location">
    <subcellularLocation>
        <location evidence="4">Secreted</location>
    </subcellularLocation>
</comment>
<dbReference type="InterPro" id="IPR041379">
    <property type="entry name" value="ColG_subdomain"/>
</dbReference>
<dbReference type="InterPro" id="IPR002169">
    <property type="entry name" value="Peptidase_M9A/M9B"/>
</dbReference>
<accession>A0PYC6</accession>
<evidence type="ECO:0000256" key="12">
    <source>
        <dbReference type="ARBA" id="ARBA00022837"/>
    </source>
</evidence>
<dbReference type="Pfam" id="PF01752">
    <property type="entry name" value="Peptidase_M9"/>
    <property type="match status" value="1"/>
</dbReference>
<dbReference type="eggNOG" id="COG3291">
    <property type="taxonomic scope" value="Bacteria"/>
</dbReference>
<dbReference type="HOGENOM" id="CLU_012279_0_0_9"/>
<comment type="cofactor">
    <cofactor evidence="3">
        <name>Zn(2+)</name>
        <dbReference type="ChEBI" id="CHEBI:29105"/>
    </cofactor>
</comment>
<dbReference type="Pfam" id="PF04151">
    <property type="entry name" value="PPC"/>
    <property type="match status" value="2"/>
</dbReference>
<dbReference type="GO" id="GO:0006508">
    <property type="term" value="P:proteolysis"/>
    <property type="evidence" value="ECO:0007669"/>
    <property type="project" value="UniProtKB-KW"/>
</dbReference>
<feature type="active site" evidence="18">
    <location>
        <position position="456"/>
    </location>
</feature>
<evidence type="ECO:0000256" key="8">
    <source>
        <dbReference type="ARBA" id="ARBA00022723"/>
    </source>
</evidence>
<dbReference type="GO" id="GO:0004222">
    <property type="term" value="F:metalloendopeptidase activity"/>
    <property type="evidence" value="ECO:0007669"/>
    <property type="project" value="UniProtKB-EC"/>
</dbReference>
<dbReference type="EMBL" id="CP000382">
    <property type="protein sequence ID" value="ABK60701.1"/>
    <property type="molecule type" value="Genomic_DNA"/>
</dbReference>
<organism evidence="24 25">
    <name type="scientific">Clostridium novyi (strain NT)</name>
    <dbReference type="NCBI Taxonomy" id="386415"/>
    <lineage>
        <taxon>Bacteria</taxon>
        <taxon>Bacillati</taxon>
        <taxon>Bacillota</taxon>
        <taxon>Clostridia</taxon>
        <taxon>Eubacteriales</taxon>
        <taxon>Clostridiaceae</taxon>
        <taxon>Clostridium</taxon>
    </lineage>
</organism>
<evidence type="ECO:0000256" key="10">
    <source>
        <dbReference type="ARBA" id="ARBA00022801"/>
    </source>
</evidence>
<protein>
    <recommendedName>
        <fullName evidence="5">microbial collagenase</fullName>
        <ecNumber evidence="5">3.4.24.3</ecNumber>
    </recommendedName>
    <alternativeName>
        <fullName evidence="17">Microbial collagenase</fullName>
    </alternativeName>
</protein>
<evidence type="ECO:0000259" key="23">
    <source>
        <dbReference type="Pfam" id="PF18496"/>
    </source>
</evidence>
<dbReference type="GO" id="GO:0008270">
    <property type="term" value="F:zinc ion binding"/>
    <property type="evidence" value="ECO:0007669"/>
    <property type="project" value="InterPro"/>
</dbReference>
<dbReference type="Gene3D" id="2.60.120.380">
    <property type="match status" value="2"/>
</dbReference>
<dbReference type="STRING" id="386415.NT01CX_1295"/>
<dbReference type="AlphaFoldDB" id="A0PYC6"/>
<comment type="catalytic activity">
    <reaction evidence="1">
        <text>Digestion of native collagen in the triple helical region at Xaa-|-Gly bonds. With synthetic peptides, a preference is shown for Gly at P3 and P1', Pro and Ala at P2 and P2', and hydroxyproline, Ala or Arg at P3'.</text>
        <dbReference type="EC" id="3.4.24.3"/>
    </reaction>
</comment>
<dbReference type="Gene3D" id="3.30.980.50">
    <property type="match status" value="1"/>
</dbReference>
<evidence type="ECO:0000313" key="24">
    <source>
        <dbReference type="EMBL" id="ABK60701.1"/>
    </source>
</evidence>
<keyword evidence="12" id="KW-0106">Calcium</keyword>
<keyword evidence="6" id="KW-0964">Secreted</keyword>
<evidence type="ECO:0000256" key="7">
    <source>
        <dbReference type="ARBA" id="ARBA00022670"/>
    </source>
</evidence>
<keyword evidence="13" id="KW-0843">Virulence</keyword>
<dbReference type="Pfam" id="PF18496">
    <property type="entry name" value="ColG_sub"/>
    <property type="match status" value="1"/>
</dbReference>
<evidence type="ECO:0000256" key="4">
    <source>
        <dbReference type="ARBA" id="ARBA00004613"/>
    </source>
</evidence>
<evidence type="ECO:0000256" key="15">
    <source>
        <dbReference type="ARBA" id="ARBA00023145"/>
    </source>
</evidence>
<dbReference type="Gene3D" id="3.40.30.160">
    <property type="entry name" value="Collagenase ColT, N-terminal domain"/>
    <property type="match status" value="1"/>
</dbReference>
<evidence type="ECO:0000256" key="6">
    <source>
        <dbReference type="ARBA" id="ARBA00022525"/>
    </source>
</evidence>
<keyword evidence="11" id="KW-0862">Zinc</keyword>
<keyword evidence="15" id="KW-0865">Zymogen</keyword>
<dbReference type="EC" id="3.4.24.3" evidence="5"/>
<dbReference type="GO" id="GO:0005576">
    <property type="term" value="C:extracellular region"/>
    <property type="evidence" value="ECO:0007669"/>
    <property type="project" value="UniProtKB-SubCell"/>
</dbReference>
<keyword evidence="8" id="KW-0479">Metal-binding</keyword>
<gene>
    <name evidence="24" type="ordered locus">NT01CX_1295</name>
</gene>
<evidence type="ECO:0000256" key="13">
    <source>
        <dbReference type="ARBA" id="ARBA00023026"/>
    </source>
</evidence>
<feature type="domain" description="Peptidase C-terminal archaeal/bacterial" evidence="21">
    <location>
        <begin position="780"/>
        <end position="846"/>
    </location>
</feature>
<evidence type="ECO:0000256" key="16">
    <source>
        <dbReference type="ARBA" id="ARBA00034318"/>
    </source>
</evidence>
<dbReference type="PRINTS" id="PR00931">
    <property type="entry name" value="MICOLLPTASE"/>
</dbReference>
<dbReference type="SUPFAM" id="SSF89260">
    <property type="entry name" value="Collagen-binding domain"/>
    <property type="match status" value="2"/>
</dbReference>
<name>A0PYC6_CLONN</name>
<evidence type="ECO:0000256" key="1">
    <source>
        <dbReference type="ARBA" id="ARBA00000424"/>
    </source>
</evidence>
<feature type="domain" description="Peptidase M9 collagenase N-terminal" evidence="22">
    <location>
        <begin position="48"/>
        <end position="229"/>
    </location>
</feature>
<dbReference type="PANTHER" id="PTHR13062">
    <property type="entry name" value="COLLAGENASE"/>
    <property type="match status" value="1"/>
</dbReference>
<comment type="cofactor">
    <cofactor evidence="2">
        <name>Ca(2+)</name>
        <dbReference type="ChEBI" id="CHEBI:29108"/>
    </cofactor>
</comment>
<feature type="region of interest" description="Disordered" evidence="19">
    <location>
        <begin position="725"/>
        <end position="752"/>
    </location>
</feature>
<reference evidence="24 25" key="1">
    <citation type="journal article" date="2006" name="Nat. Biotechnol.">
        <title>The genome and transcriptomes of the anti-tumor agent Clostridium novyi-NT.</title>
        <authorList>
            <person name="Bettegowda C."/>
            <person name="Huang X."/>
            <person name="Lin J."/>
            <person name="Cheong I."/>
            <person name="Kohli M."/>
            <person name="Szabo S.A."/>
            <person name="Zhang X."/>
            <person name="Diaz L.A. Jr."/>
            <person name="Velculescu V.E."/>
            <person name="Parmigiani G."/>
            <person name="Kinzler K.W."/>
            <person name="Vogelstein B."/>
            <person name="Zhou S."/>
        </authorList>
    </citation>
    <scope>NUCLEOTIDE SEQUENCE [LARGE SCALE GENOMIC DNA]</scope>
    <source>
        <strain evidence="24 25">NT</strain>
    </source>
</reference>
<evidence type="ECO:0000256" key="2">
    <source>
        <dbReference type="ARBA" id="ARBA00001913"/>
    </source>
</evidence>
<evidence type="ECO:0000313" key="25">
    <source>
        <dbReference type="Proteomes" id="UP000008220"/>
    </source>
</evidence>
<dbReference type="Gene3D" id="1.10.390.20">
    <property type="match status" value="1"/>
</dbReference>
<dbReference type="RefSeq" id="WP_011721386.1">
    <property type="nucleotide sequence ID" value="NC_008593.1"/>
</dbReference>
<evidence type="ECO:0000256" key="14">
    <source>
        <dbReference type="ARBA" id="ARBA00023049"/>
    </source>
</evidence>
<evidence type="ECO:0000256" key="19">
    <source>
        <dbReference type="SAM" id="MobiDB-lite"/>
    </source>
</evidence>
<dbReference type="KEGG" id="cno:NT01CX_1295"/>
<evidence type="ECO:0000259" key="21">
    <source>
        <dbReference type="Pfam" id="PF04151"/>
    </source>
</evidence>
<proteinExistence type="inferred from homology"/>
<evidence type="ECO:0000256" key="11">
    <source>
        <dbReference type="ARBA" id="ARBA00022833"/>
    </source>
</evidence>
<evidence type="ECO:0000256" key="5">
    <source>
        <dbReference type="ARBA" id="ARBA00012653"/>
    </source>
</evidence>
<dbReference type="MEROPS" id="M09.005"/>
<feature type="chain" id="PRO_5002628888" description="microbial collagenase" evidence="20">
    <location>
        <begin position="29"/>
        <end position="977"/>
    </location>
</feature>
<dbReference type="InterPro" id="IPR007280">
    <property type="entry name" value="Peptidase_C_arc/bac"/>
</dbReference>
<comment type="similarity">
    <text evidence="16">Belongs to the peptidase M9B family. Collagenase subfamily.</text>
</comment>
<dbReference type="Proteomes" id="UP000008220">
    <property type="component" value="Chromosome"/>
</dbReference>
<evidence type="ECO:0000256" key="18">
    <source>
        <dbReference type="PIRSR" id="PIRSR602169-1"/>
    </source>
</evidence>
<evidence type="ECO:0000259" key="22">
    <source>
        <dbReference type="Pfam" id="PF08453"/>
    </source>
</evidence>
<sequence>MKRKMLKLMCNLIAVGLVSSSLSVNVLAVDNIQNNIVVSRENTINKKYSIGELEKLSNEKLIDTLSKIKWNDITDFMQYNDGARKFYSDYSRVQAIINAIKERGSQYTEENDKGIPTLIEVLRAGFYLGFYNKQLSDFDSIKYKERCIPAINSVINNSNFKLGTPCQNEIIKSVGLLISNTTCDEKIVNKLTPILVQYNSNVDENVKDYTKGQAIYNIIEGVSYSIESYLDKSNVKVDNTVWFKNIDGFINEVSKLSLINNITDDNEWLIDNGIYYSGRLAKAHSDMRVPQKTLEKALEVYPYLSDHYLKAVETIAYKFNGTKLDGSKIDLSNIKEEAKKKYTPKTYKFDNGSVVIKAGDKVSEEKIKRLYWASKEVKAQFHRVIGSDNPLEKGHPDDILNIVIYNNPKEYKVNTILYGYSTDNGGIYIENKGTFFTYERTEKDSIFSLEELFRHEFTHYLQGRYLVPGMWGVSDFYKGNNCRLTWFEEGSAEFFAGATRKDNILPRKSEVKGISWSPERRFSVTKLLHSQYGSFDFYNYGFAFNDYIYNNKKDILNNLVNYIKQNDVKGYESYIEKLSARENLNKKYQNHMQKLFENYDNLTTPLVSDDYLKEHPNKTSKEVYSDIEKTCNLKDIKISEEKGEFFNTFTLRGTYEKSTSNDEMQDWNDMNNLCNKFLNDLEKLNWSGYKTLTCYFVNPRVNKLGNLEYDIVFHGILKDEVHVTDNKKDPDTKSSKDVKEDGKTINERKSEVKNGSSFEDAIGPIKSNNILGTLKENYKQIYYFNIDKPTDIDINLENKSNEKIAWKVYSEENIDDCIGYPNINGKFLNGKIHVSKKGKYYLVVYKYSKETVDYNFKIDGLNDEEMVAESEPNNCFEQANKLKLGDTILGEVSKNDYMDIYTFDIKDKREVSINLSKLGSGEINWLVFSANDLTNYKFYALKNGNNMSNKFITEPGKYYISVYKISENGGKYSLSIK</sequence>